<feature type="compositionally biased region" description="Basic and acidic residues" evidence="1">
    <location>
        <begin position="91"/>
        <end position="104"/>
    </location>
</feature>
<organism evidence="2 3">
    <name type="scientific">Podospora didyma</name>
    <dbReference type="NCBI Taxonomy" id="330526"/>
    <lineage>
        <taxon>Eukaryota</taxon>
        <taxon>Fungi</taxon>
        <taxon>Dikarya</taxon>
        <taxon>Ascomycota</taxon>
        <taxon>Pezizomycotina</taxon>
        <taxon>Sordariomycetes</taxon>
        <taxon>Sordariomycetidae</taxon>
        <taxon>Sordariales</taxon>
        <taxon>Podosporaceae</taxon>
        <taxon>Podospora</taxon>
    </lineage>
</organism>
<feature type="region of interest" description="Disordered" evidence="1">
    <location>
        <begin position="67"/>
        <end position="122"/>
    </location>
</feature>
<protein>
    <submittedName>
        <fullName evidence="2">Uncharacterized protein</fullName>
    </submittedName>
</protein>
<evidence type="ECO:0000313" key="3">
    <source>
        <dbReference type="Proteomes" id="UP001285441"/>
    </source>
</evidence>
<evidence type="ECO:0000256" key="1">
    <source>
        <dbReference type="SAM" id="MobiDB-lite"/>
    </source>
</evidence>
<comment type="caution">
    <text evidence="2">The sequence shown here is derived from an EMBL/GenBank/DDBJ whole genome shotgun (WGS) entry which is preliminary data.</text>
</comment>
<evidence type="ECO:0000313" key="2">
    <source>
        <dbReference type="EMBL" id="KAK3386744.1"/>
    </source>
</evidence>
<feature type="compositionally biased region" description="Acidic residues" evidence="1">
    <location>
        <begin position="72"/>
        <end position="89"/>
    </location>
</feature>
<dbReference type="Proteomes" id="UP001285441">
    <property type="component" value="Unassembled WGS sequence"/>
</dbReference>
<gene>
    <name evidence="2" type="ORF">B0H63DRAFT_140418</name>
</gene>
<name>A0AAE0NSJ9_9PEZI</name>
<sequence>MCRHIVFAGKCSQCGGAFTWVELSQELRCLEAKNAGQLGECRRGVAIEEHNFDQECDPCLAKMEADEGYGGTEEEDQLYMGLEADEVIETTETKGKTEGRKANADDDVGDEDGRRSKKQRTI</sequence>
<accession>A0AAE0NSJ9</accession>
<reference evidence="2" key="2">
    <citation type="submission" date="2023-06" db="EMBL/GenBank/DDBJ databases">
        <authorList>
            <consortium name="Lawrence Berkeley National Laboratory"/>
            <person name="Haridas S."/>
            <person name="Hensen N."/>
            <person name="Bonometti L."/>
            <person name="Westerberg I."/>
            <person name="Brannstrom I.O."/>
            <person name="Guillou S."/>
            <person name="Cros-Aarteil S."/>
            <person name="Calhoun S."/>
            <person name="Kuo A."/>
            <person name="Mondo S."/>
            <person name="Pangilinan J."/>
            <person name="Riley R."/>
            <person name="LaButti K."/>
            <person name="Andreopoulos B."/>
            <person name="Lipzen A."/>
            <person name="Chen C."/>
            <person name="Yanf M."/>
            <person name="Daum C."/>
            <person name="Ng V."/>
            <person name="Clum A."/>
            <person name="Steindorff A."/>
            <person name="Ohm R."/>
            <person name="Martin F."/>
            <person name="Silar P."/>
            <person name="Natvig D."/>
            <person name="Lalanne C."/>
            <person name="Gautier V."/>
            <person name="Ament-velasquez S.L."/>
            <person name="Kruys A."/>
            <person name="Hutchinson M.I."/>
            <person name="Powell A.J."/>
            <person name="Barry K."/>
            <person name="Miller A.N."/>
            <person name="Grigoriev I.V."/>
            <person name="Debuchy R."/>
            <person name="Gladieux P."/>
            <person name="Thoren M.H."/>
            <person name="Johannesson H."/>
        </authorList>
    </citation>
    <scope>NUCLEOTIDE SEQUENCE</scope>
    <source>
        <strain evidence="2">CBS 232.78</strain>
    </source>
</reference>
<proteinExistence type="predicted"/>
<keyword evidence="3" id="KW-1185">Reference proteome</keyword>
<dbReference type="AlphaFoldDB" id="A0AAE0NSJ9"/>
<dbReference type="EMBL" id="JAULSW010000003">
    <property type="protein sequence ID" value="KAK3386744.1"/>
    <property type="molecule type" value="Genomic_DNA"/>
</dbReference>
<reference evidence="2" key="1">
    <citation type="journal article" date="2023" name="Mol. Phylogenet. Evol.">
        <title>Genome-scale phylogeny and comparative genomics of the fungal order Sordariales.</title>
        <authorList>
            <person name="Hensen N."/>
            <person name="Bonometti L."/>
            <person name="Westerberg I."/>
            <person name="Brannstrom I.O."/>
            <person name="Guillou S."/>
            <person name="Cros-Aarteil S."/>
            <person name="Calhoun S."/>
            <person name="Haridas S."/>
            <person name="Kuo A."/>
            <person name="Mondo S."/>
            <person name="Pangilinan J."/>
            <person name="Riley R."/>
            <person name="LaButti K."/>
            <person name="Andreopoulos B."/>
            <person name="Lipzen A."/>
            <person name="Chen C."/>
            <person name="Yan M."/>
            <person name="Daum C."/>
            <person name="Ng V."/>
            <person name="Clum A."/>
            <person name="Steindorff A."/>
            <person name="Ohm R.A."/>
            <person name="Martin F."/>
            <person name="Silar P."/>
            <person name="Natvig D.O."/>
            <person name="Lalanne C."/>
            <person name="Gautier V."/>
            <person name="Ament-Velasquez S.L."/>
            <person name="Kruys A."/>
            <person name="Hutchinson M.I."/>
            <person name="Powell A.J."/>
            <person name="Barry K."/>
            <person name="Miller A.N."/>
            <person name="Grigoriev I.V."/>
            <person name="Debuchy R."/>
            <person name="Gladieux P."/>
            <person name="Hiltunen Thoren M."/>
            <person name="Johannesson H."/>
        </authorList>
    </citation>
    <scope>NUCLEOTIDE SEQUENCE</scope>
    <source>
        <strain evidence="2">CBS 232.78</strain>
    </source>
</reference>